<keyword evidence="1" id="KW-0732">Signal</keyword>
<dbReference type="Proteomes" id="UP000182114">
    <property type="component" value="Unassembled WGS sequence"/>
</dbReference>
<feature type="chain" id="PRO_5010299712" evidence="1">
    <location>
        <begin position="20"/>
        <end position="214"/>
    </location>
</feature>
<protein>
    <submittedName>
        <fullName evidence="2">Uncharacterized protein</fullName>
    </submittedName>
</protein>
<gene>
    <name evidence="2" type="ORF">SAMN04487992_103307</name>
</gene>
<dbReference type="EMBL" id="FNBD01000003">
    <property type="protein sequence ID" value="SDE76077.1"/>
    <property type="molecule type" value="Genomic_DNA"/>
</dbReference>
<feature type="signal peptide" evidence="1">
    <location>
        <begin position="1"/>
        <end position="19"/>
    </location>
</feature>
<evidence type="ECO:0000256" key="1">
    <source>
        <dbReference type="SAM" id="SignalP"/>
    </source>
</evidence>
<name>A0A1G7FJL8_9FLAO</name>
<accession>A0A1G7FJL8</accession>
<evidence type="ECO:0000313" key="2">
    <source>
        <dbReference type="EMBL" id="SDE76077.1"/>
    </source>
</evidence>
<sequence length="214" mass="23778">MKKNLLILLLLALYQPVVSQSTPCKTGGSSSCLSLKDRGEIVITPLNKLGCKKEKAHLYAKFPKVTSYANYVFKEIGACTATDMDPYHGQLKFTYCLPKTCQEIRITIFDFNDPYFKTESGSIHKEMYLMAFDTTPASAIIGAHAATSINHFDKEIIVSPRFGSMGGSSDIVGYLAHDSNQYLISIEIDDDHKKFKKPSQVAQFIGGYVTQIKL</sequence>
<organism evidence="2 3">
    <name type="scientific">Cellulophaga baltica</name>
    <dbReference type="NCBI Taxonomy" id="76594"/>
    <lineage>
        <taxon>Bacteria</taxon>
        <taxon>Pseudomonadati</taxon>
        <taxon>Bacteroidota</taxon>
        <taxon>Flavobacteriia</taxon>
        <taxon>Flavobacteriales</taxon>
        <taxon>Flavobacteriaceae</taxon>
        <taxon>Cellulophaga</taxon>
    </lineage>
</organism>
<dbReference type="AlphaFoldDB" id="A0A1G7FJL8"/>
<dbReference type="RefSeq" id="WP_074537873.1">
    <property type="nucleotide sequence ID" value="NZ_FNBD01000003.1"/>
</dbReference>
<proteinExistence type="predicted"/>
<reference evidence="3" key="1">
    <citation type="submission" date="2016-10" db="EMBL/GenBank/DDBJ databases">
        <authorList>
            <person name="Varghese N."/>
            <person name="Submissions S."/>
        </authorList>
    </citation>
    <scope>NUCLEOTIDE SEQUENCE [LARGE SCALE GENOMIC DNA]</scope>
    <source>
        <strain evidence="3">DSM 24729</strain>
    </source>
</reference>
<keyword evidence="3" id="KW-1185">Reference proteome</keyword>
<evidence type="ECO:0000313" key="3">
    <source>
        <dbReference type="Proteomes" id="UP000182114"/>
    </source>
</evidence>